<keyword evidence="4" id="KW-0804">Transcription</keyword>
<dbReference type="SUPFAM" id="SSF88946">
    <property type="entry name" value="Sigma2 domain of RNA polymerase sigma factors"/>
    <property type="match status" value="1"/>
</dbReference>
<dbReference type="InterPro" id="IPR036388">
    <property type="entry name" value="WH-like_DNA-bd_sf"/>
</dbReference>
<organism evidence="8 9">
    <name type="scientific">Pyrinomonas methylaliphatogenes</name>
    <dbReference type="NCBI Taxonomy" id="454194"/>
    <lineage>
        <taxon>Bacteria</taxon>
        <taxon>Pseudomonadati</taxon>
        <taxon>Acidobacteriota</taxon>
        <taxon>Blastocatellia</taxon>
        <taxon>Blastocatellales</taxon>
        <taxon>Pyrinomonadaceae</taxon>
        <taxon>Pyrinomonas</taxon>
    </lineage>
</organism>
<evidence type="ECO:0000256" key="5">
    <source>
        <dbReference type="SAM" id="MobiDB-lite"/>
    </source>
</evidence>
<dbReference type="InterPro" id="IPR007627">
    <property type="entry name" value="RNA_pol_sigma70_r2"/>
</dbReference>
<dbReference type="GO" id="GO:0003677">
    <property type="term" value="F:DNA binding"/>
    <property type="evidence" value="ECO:0007669"/>
    <property type="project" value="InterPro"/>
</dbReference>
<evidence type="ECO:0000256" key="4">
    <source>
        <dbReference type="ARBA" id="ARBA00023163"/>
    </source>
</evidence>
<evidence type="ECO:0000256" key="3">
    <source>
        <dbReference type="ARBA" id="ARBA00023082"/>
    </source>
</evidence>
<dbReference type="Pfam" id="PF04542">
    <property type="entry name" value="Sigma70_r2"/>
    <property type="match status" value="1"/>
</dbReference>
<dbReference type="EMBL" id="CBXV010000004">
    <property type="protein sequence ID" value="CDM65017.1"/>
    <property type="molecule type" value="Genomic_DNA"/>
</dbReference>
<dbReference type="Proteomes" id="UP000031518">
    <property type="component" value="Unassembled WGS sequence"/>
</dbReference>
<feature type="region of interest" description="Disordered" evidence="5">
    <location>
        <begin position="98"/>
        <end position="118"/>
    </location>
</feature>
<protein>
    <submittedName>
        <fullName evidence="8">RNA polymerase sigma factor, sigma-70 family</fullName>
    </submittedName>
</protein>
<dbReference type="PANTHER" id="PTHR43133:SF46">
    <property type="entry name" value="RNA POLYMERASE SIGMA-70 FACTOR ECF SUBFAMILY"/>
    <property type="match status" value="1"/>
</dbReference>
<gene>
    <name evidence="8" type="ORF">PYK22_01014</name>
</gene>
<evidence type="ECO:0000256" key="1">
    <source>
        <dbReference type="ARBA" id="ARBA00010641"/>
    </source>
</evidence>
<dbReference type="InterPro" id="IPR039425">
    <property type="entry name" value="RNA_pol_sigma-70-like"/>
</dbReference>
<dbReference type="InterPro" id="IPR013325">
    <property type="entry name" value="RNA_pol_sigma_r2"/>
</dbReference>
<dbReference type="Pfam" id="PF08281">
    <property type="entry name" value="Sigma70_r4_2"/>
    <property type="match status" value="1"/>
</dbReference>
<sequence>MSVNAAEAQKRPTDFELAQKAAAGDTSAFEEIYRRHFKRVYALCLRMLGNPTEAEDLTQEVFLNLYNKIGSFRGDSAFSTWLHRMTVNQVLMHLRRKSTRSEQTTEEGETPLQIVQGTEDPSRMPIIDRIALEKAIAQLPPGYRAVFVLHDIEGYDHDEIARMLGFSEGTSKSQLHKARLKLRNLIRQQTASNSREGNDGL</sequence>
<dbReference type="CDD" id="cd06171">
    <property type="entry name" value="Sigma70_r4"/>
    <property type="match status" value="1"/>
</dbReference>
<evidence type="ECO:0000256" key="2">
    <source>
        <dbReference type="ARBA" id="ARBA00023015"/>
    </source>
</evidence>
<evidence type="ECO:0000259" key="6">
    <source>
        <dbReference type="Pfam" id="PF04542"/>
    </source>
</evidence>
<dbReference type="STRING" id="454194.PYK22_01014"/>
<dbReference type="GO" id="GO:0006352">
    <property type="term" value="P:DNA-templated transcription initiation"/>
    <property type="evidence" value="ECO:0007669"/>
    <property type="project" value="InterPro"/>
</dbReference>
<dbReference type="GO" id="GO:0016987">
    <property type="term" value="F:sigma factor activity"/>
    <property type="evidence" value="ECO:0007669"/>
    <property type="project" value="UniProtKB-KW"/>
</dbReference>
<dbReference type="RefSeq" id="WP_041975078.1">
    <property type="nucleotide sequence ID" value="NZ_CBXV010000004.1"/>
</dbReference>
<dbReference type="Gene3D" id="1.10.10.10">
    <property type="entry name" value="Winged helix-like DNA-binding domain superfamily/Winged helix DNA-binding domain"/>
    <property type="match status" value="1"/>
</dbReference>
<keyword evidence="2" id="KW-0805">Transcription regulation</keyword>
<dbReference type="AlphaFoldDB" id="A0A0B6WW96"/>
<name>A0A0B6WW96_9BACT</name>
<evidence type="ECO:0000259" key="7">
    <source>
        <dbReference type="Pfam" id="PF08281"/>
    </source>
</evidence>
<evidence type="ECO:0000313" key="9">
    <source>
        <dbReference type="Proteomes" id="UP000031518"/>
    </source>
</evidence>
<keyword evidence="3" id="KW-0731">Sigma factor</keyword>
<feature type="domain" description="RNA polymerase sigma factor 70 region 4 type 2" evidence="7">
    <location>
        <begin position="131"/>
        <end position="182"/>
    </location>
</feature>
<dbReference type="Gene3D" id="1.10.1740.10">
    <property type="match status" value="1"/>
</dbReference>
<evidence type="ECO:0000313" key="8">
    <source>
        <dbReference type="EMBL" id="CDM65017.1"/>
    </source>
</evidence>
<dbReference type="PANTHER" id="PTHR43133">
    <property type="entry name" value="RNA POLYMERASE ECF-TYPE SIGMA FACTO"/>
    <property type="match status" value="1"/>
</dbReference>
<feature type="domain" description="RNA polymerase sigma-70 region 2" evidence="6">
    <location>
        <begin position="32"/>
        <end position="98"/>
    </location>
</feature>
<reference evidence="8 9" key="2">
    <citation type="submission" date="2015-01" db="EMBL/GenBank/DDBJ databases">
        <title>Complete genome sequence of Pyrinomonas methylaliphatogenes type strain K22T.</title>
        <authorList>
            <person name="Lee K.C.Y."/>
            <person name="Power J.F."/>
            <person name="Dunfield P.F."/>
            <person name="Morgan X.C."/>
            <person name="Huttenhower C."/>
            <person name="Stott M.B."/>
        </authorList>
    </citation>
    <scope>NUCLEOTIDE SEQUENCE [LARGE SCALE GENOMIC DNA]</scope>
    <source>
        <strain evidence="8 9">K22</strain>
    </source>
</reference>
<proteinExistence type="inferred from homology"/>
<accession>A0A0B6WW96</accession>
<dbReference type="SUPFAM" id="SSF88659">
    <property type="entry name" value="Sigma3 and sigma4 domains of RNA polymerase sigma factors"/>
    <property type="match status" value="1"/>
</dbReference>
<dbReference type="OrthoDB" id="9785675at2"/>
<comment type="similarity">
    <text evidence="1">Belongs to the sigma-70 factor family. ECF subfamily.</text>
</comment>
<dbReference type="NCBIfam" id="TIGR02937">
    <property type="entry name" value="sigma70-ECF"/>
    <property type="match status" value="1"/>
</dbReference>
<dbReference type="InterPro" id="IPR013324">
    <property type="entry name" value="RNA_pol_sigma_r3/r4-like"/>
</dbReference>
<dbReference type="InterPro" id="IPR013249">
    <property type="entry name" value="RNA_pol_sigma70_r4_t2"/>
</dbReference>
<reference evidence="8 9" key="1">
    <citation type="submission" date="2013-12" db="EMBL/GenBank/DDBJ databases">
        <authorList>
            <person name="Stott M."/>
        </authorList>
    </citation>
    <scope>NUCLEOTIDE SEQUENCE [LARGE SCALE GENOMIC DNA]</scope>
    <source>
        <strain evidence="8 9">K22</strain>
    </source>
</reference>
<dbReference type="InterPro" id="IPR014284">
    <property type="entry name" value="RNA_pol_sigma-70_dom"/>
</dbReference>
<keyword evidence="9" id="KW-1185">Reference proteome</keyword>